<dbReference type="GO" id="GO:0016705">
    <property type="term" value="F:oxidoreductase activity, acting on paired donors, with incorporation or reduction of molecular oxygen"/>
    <property type="evidence" value="ECO:0007669"/>
    <property type="project" value="InterPro"/>
</dbReference>
<dbReference type="GO" id="GO:0005506">
    <property type="term" value="F:iron ion binding"/>
    <property type="evidence" value="ECO:0007669"/>
    <property type="project" value="InterPro"/>
</dbReference>
<dbReference type="InterPro" id="IPR001128">
    <property type="entry name" value="Cyt_P450"/>
</dbReference>
<proteinExistence type="inferred from homology"/>
<accession>A0A8H5XM67</accession>
<dbReference type="InterPro" id="IPR036396">
    <property type="entry name" value="Cyt_P450_sf"/>
</dbReference>
<evidence type="ECO:0000256" key="1">
    <source>
        <dbReference type="ARBA" id="ARBA00001971"/>
    </source>
</evidence>
<dbReference type="PANTHER" id="PTHR24304:SF2">
    <property type="entry name" value="24-HYDROXYCHOLESTEROL 7-ALPHA-HYDROXYLASE"/>
    <property type="match status" value="1"/>
</dbReference>
<dbReference type="Pfam" id="PF00067">
    <property type="entry name" value="p450"/>
    <property type="match status" value="1"/>
</dbReference>
<name>A0A8H5XM67_9HYPO</name>
<evidence type="ECO:0000256" key="2">
    <source>
        <dbReference type="ARBA" id="ARBA00010617"/>
    </source>
</evidence>
<keyword evidence="3 7" id="KW-0349">Heme</keyword>
<gene>
    <name evidence="9" type="ORF">FGLOB1_13574</name>
</gene>
<dbReference type="Proteomes" id="UP000532311">
    <property type="component" value="Unassembled WGS sequence"/>
</dbReference>
<evidence type="ECO:0000256" key="4">
    <source>
        <dbReference type="ARBA" id="ARBA00022723"/>
    </source>
</evidence>
<dbReference type="Gene3D" id="1.10.630.10">
    <property type="entry name" value="Cytochrome P450"/>
    <property type="match status" value="1"/>
</dbReference>
<evidence type="ECO:0000313" key="10">
    <source>
        <dbReference type="Proteomes" id="UP000532311"/>
    </source>
</evidence>
<dbReference type="SUPFAM" id="SSF48264">
    <property type="entry name" value="Cytochrome P450"/>
    <property type="match status" value="1"/>
</dbReference>
<feature type="region of interest" description="Disordered" evidence="8">
    <location>
        <begin position="478"/>
        <end position="508"/>
    </location>
</feature>
<evidence type="ECO:0000313" key="9">
    <source>
        <dbReference type="EMBL" id="KAF5696368.1"/>
    </source>
</evidence>
<comment type="cofactor">
    <cofactor evidence="1 7">
        <name>heme</name>
        <dbReference type="ChEBI" id="CHEBI:30413"/>
    </cofactor>
</comment>
<dbReference type="EMBL" id="JAAQPF010000855">
    <property type="protein sequence ID" value="KAF5696368.1"/>
    <property type="molecule type" value="Genomic_DNA"/>
</dbReference>
<dbReference type="InterPro" id="IPR050529">
    <property type="entry name" value="CYP450_sterol_14alpha_dmase"/>
</dbReference>
<evidence type="ECO:0000256" key="3">
    <source>
        <dbReference type="ARBA" id="ARBA00022617"/>
    </source>
</evidence>
<evidence type="ECO:0000256" key="5">
    <source>
        <dbReference type="ARBA" id="ARBA00023004"/>
    </source>
</evidence>
<protein>
    <submittedName>
        <fullName evidence="9">Nacht ankyrin domain-containing protein</fullName>
    </submittedName>
</protein>
<keyword evidence="6" id="KW-0503">Monooxygenase</keyword>
<dbReference type="GO" id="GO:0008395">
    <property type="term" value="F:steroid hydroxylase activity"/>
    <property type="evidence" value="ECO:0007669"/>
    <property type="project" value="TreeGrafter"/>
</dbReference>
<sequence>MAVQSSIKALKPFSPAILAPRDDEQVHASILVFTSLITVLFFVIKHHRKPPSISQNKRPITAHGCLPFIGHALAVITCPESFLRQLLCKLCSTPIQVLLPTGRFYLGSPGDQATWLLKSGRQTVPTPSLLYAFQIFFGLKREDLKVFEHSNISIAEARLGFSTSHQDPSRRIMEHQRRDFRLYLRGPGLNPIIHRFLGILKDEMFQRTAIANDWVEVPDLYTFVVTKVFRSEVEALYGRHIFATCPNLEEDFWRFYDAFPRISLGLPRWLSASCYRTRDKMLENLRRWRISCQNTRRLNDPDLRNAEYDSIWGCRYTQRMLSRFFALGFTEDGVDTAMLGFFFATFANTIPAAAWMMLHLHLNDGMVDRVRAELSKTALDKSGFVRLDDLAQQPLLNSIYYETLRLRVAGTVGRQSPIKIQAPGGWEFGANFPMLIPSWLSGLDSSFWNTGGTLPDGKSQHPVDKFWGERFLQYPDDPLSGPVRKEHSSHQNPAAKAPQRSESDDCSAQLVTKGTQGHWFPFGGGTSKCPGEALAGQTILTAVVFMLCNFDIQLCAPKEAGEIRSQHRALPFGSHAFDRPVPIRIRRRKHLRY</sequence>
<keyword evidence="4 7" id="KW-0479">Metal-binding</keyword>
<dbReference type="GO" id="GO:0020037">
    <property type="term" value="F:heme binding"/>
    <property type="evidence" value="ECO:0007669"/>
    <property type="project" value="InterPro"/>
</dbReference>
<keyword evidence="5 7" id="KW-0408">Iron</keyword>
<reference evidence="9 10" key="1">
    <citation type="submission" date="2020-05" db="EMBL/GenBank/DDBJ databases">
        <title>Identification and distribution of gene clusters putatively required for synthesis of sphingolipid metabolism inhibitors in phylogenetically diverse species of the filamentous fungus Fusarium.</title>
        <authorList>
            <person name="Kim H.-S."/>
            <person name="Busman M."/>
            <person name="Brown D.W."/>
            <person name="Divon H."/>
            <person name="Uhlig S."/>
            <person name="Proctor R.H."/>
        </authorList>
    </citation>
    <scope>NUCLEOTIDE SEQUENCE [LARGE SCALE GENOMIC DNA]</scope>
    <source>
        <strain evidence="9 10">NRRL 26131</strain>
    </source>
</reference>
<feature type="binding site" description="axial binding residue" evidence="7">
    <location>
        <position position="529"/>
    </location>
    <ligand>
        <name>heme</name>
        <dbReference type="ChEBI" id="CHEBI:30413"/>
    </ligand>
    <ligandPart>
        <name>Fe</name>
        <dbReference type="ChEBI" id="CHEBI:18248"/>
    </ligandPart>
</feature>
<evidence type="ECO:0000256" key="7">
    <source>
        <dbReference type="PIRSR" id="PIRSR602403-1"/>
    </source>
</evidence>
<dbReference type="AlphaFoldDB" id="A0A8H5XM67"/>
<keyword evidence="10" id="KW-1185">Reference proteome</keyword>
<comment type="caution">
    <text evidence="9">The sequence shown here is derived from an EMBL/GenBank/DDBJ whole genome shotgun (WGS) entry which is preliminary data.</text>
</comment>
<dbReference type="PANTHER" id="PTHR24304">
    <property type="entry name" value="CYTOCHROME P450 FAMILY 7"/>
    <property type="match status" value="1"/>
</dbReference>
<dbReference type="PRINTS" id="PR00465">
    <property type="entry name" value="EP450IV"/>
</dbReference>
<keyword evidence="6" id="KW-0560">Oxidoreductase</keyword>
<organism evidence="9 10">
    <name type="scientific">Fusarium globosum</name>
    <dbReference type="NCBI Taxonomy" id="78864"/>
    <lineage>
        <taxon>Eukaryota</taxon>
        <taxon>Fungi</taxon>
        <taxon>Dikarya</taxon>
        <taxon>Ascomycota</taxon>
        <taxon>Pezizomycotina</taxon>
        <taxon>Sordariomycetes</taxon>
        <taxon>Hypocreomycetidae</taxon>
        <taxon>Hypocreales</taxon>
        <taxon>Nectriaceae</taxon>
        <taxon>Fusarium</taxon>
        <taxon>Fusarium fujikuroi species complex</taxon>
    </lineage>
</organism>
<evidence type="ECO:0000256" key="8">
    <source>
        <dbReference type="SAM" id="MobiDB-lite"/>
    </source>
</evidence>
<evidence type="ECO:0000256" key="6">
    <source>
        <dbReference type="ARBA" id="ARBA00023033"/>
    </source>
</evidence>
<dbReference type="InterPro" id="IPR002403">
    <property type="entry name" value="Cyt_P450_E_grp-IV"/>
</dbReference>
<comment type="similarity">
    <text evidence="2">Belongs to the cytochrome P450 family.</text>
</comment>